<comment type="function">
    <text evidence="6">Catalyzes the conversion of GDP-D-mannose to GDP-4-dehydro-6-deoxy-D-mannose.</text>
</comment>
<dbReference type="GO" id="GO:0008446">
    <property type="term" value="F:GDP-mannose 4,6-dehydratase activity"/>
    <property type="evidence" value="ECO:0007669"/>
    <property type="project" value="UniProtKB-EC"/>
</dbReference>
<evidence type="ECO:0000259" key="7">
    <source>
        <dbReference type="Pfam" id="PF16363"/>
    </source>
</evidence>
<evidence type="ECO:0000313" key="8">
    <source>
        <dbReference type="EMBL" id="MBB2958496.1"/>
    </source>
</evidence>
<comment type="cofactor">
    <cofactor evidence="2">
        <name>NADP(+)</name>
        <dbReference type="ChEBI" id="CHEBI:58349"/>
    </cofactor>
</comment>
<evidence type="ECO:0000256" key="3">
    <source>
        <dbReference type="ARBA" id="ARBA00009263"/>
    </source>
</evidence>
<proteinExistence type="inferred from homology"/>
<evidence type="ECO:0000256" key="4">
    <source>
        <dbReference type="ARBA" id="ARBA00011989"/>
    </source>
</evidence>
<organism evidence="8 9">
    <name type="scientific">Pseudoclavibacter helvolus</name>
    <dbReference type="NCBI Taxonomy" id="255205"/>
    <lineage>
        <taxon>Bacteria</taxon>
        <taxon>Bacillati</taxon>
        <taxon>Actinomycetota</taxon>
        <taxon>Actinomycetes</taxon>
        <taxon>Micrococcales</taxon>
        <taxon>Microbacteriaceae</taxon>
        <taxon>Pseudoclavibacter</taxon>
    </lineage>
</organism>
<dbReference type="PANTHER" id="PTHR43715:SF1">
    <property type="entry name" value="GDP-MANNOSE 4,6 DEHYDRATASE"/>
    <property type="match status" value="1"/>
</dbReference>
<dbReference type="Gene3D" id="3.90.25.10">
    <property type="entry name" value="UDP-galactose 4-epimerase, domain 1"/>
    <property type="match status" value="1"/>
</dbReference>
<evidence type="ECO:0000256" key="1">
    <source>
        <dbReference type="ARBA" id="ARBA00000188"/>
    </source>
</evidence>
<evidence type="ECO:0000256" key="2">
    <source>
        <dbReference type="ARBA" id="ARBA00001937"/>
    </source>
</evidence>
<comment type="caution">
    <text evidence="8">The sequence shown here is derived from an EMBL/GenBank/DDBJ whole genome shotgun (WGS) entry which is preliminary data.</text>
</comment>
<dbReference type="EC" id="4.2.1.47" evidence="4"/>
<comment type="similarity">
    <text evidence="3">Belongs to the NAD(P)-dependent epimerase/dehydratase family. GDP-mannose 4,6-dehydratase subfamily.</text>
</comment>
<dbReference type="FunFam" id="3.40.50.720:FF:000924">
    <property type="entry name" value="GDP-mannose 4,6 dehydratase"/>
    <property type="match status" value="1"/>
</dbReference>
<dbReference type="InterPro" id="IPR006368">
    <property type="entry name" value="GDP_Man_deHydtase"/>
</dbReference>
<reference evidence="8 9" key="1">
    <citation type="submission" date="2020-08" db="EMBL/GenBank/DDBJ databases">
        <title>Sequencing the genomes of 1000 actinobacteria strains.</title>
        <authorList>
            <person name="Klenk H.-P."/>
        </authorList>
    </citation>
    <scope>NUCLEOTIDE SEQUENCE [LARGE SCALE GENOMIC DNA]</scope>
    <source>
        <strain evidence="8 9">DSM 20419</strain>
    </source>
</reference>
<evidence type="ECO:0000256" key="5">
    <source>
        <dbReference type="ARBA" id="ARBA00023239"/>
    </source>
</evidence>
<dbReference type="Pfam" id="PF16363">
    <property type="entry name" value="GDP_Man_Dehyd"/>
    <property type="match status" value="1"/>
</dbReference>
<dbReference type="InterPro" id="IPR036291">
    <property type="entry name" value="NAD(P)-bd_dom_sf"/>
</dbReference>
<dbReference type="SUPFAM" id="SSF51735">
    <property type="entry name" value="NAD(P)-binding Rossmann-fold domains"/>
    <property type="match status" value="1"/>
</dbReference>
<protein>
    <recommendedName>
        <fullName evidence="4">GDP-mannose 4,6-dehydratase</fullName>
        <ecNumber evidence="4">4.2.1.47</ecNumber>
    </recommendedName>
</protein>
<name>A0A7W4UQ45_9MICO</name>
<dbReference type="Proteomes" id="UP000545286">
    <property type="component" value="Unassembled WGS sequence"/>
</dbReference>
<dbReference type="AlphaFoldDB" id="A0A7W4UQ45"/>
<evidence type="ECO:0000313" key="9">
    <source>
        <dbReference type="Proteomes" id="UP000545286"/>
    </source>
</evidence>
<accession>A0A7W4UQ45</accession>
<dbReference type="Gene3D" id="3.40.50.720">
    <property type="entry name" value="NAD(P)-binding Rossmann-like Domain"/>
    <property type="match status" value="1"/>
</dbReference>
<keyword evidence="5 8" id="KW-0456">Lyase</keyword>
<dbReference type="CDD" id="cd05260">
    <property type="entry name" value="GDP_MD_SDR_e"/>
    <property type="match status" value="1"/>
</dbReference>
<comment type="catalytic activity">
    <reaction evidence="1">
        <text>GDP-alpha-D-mannose = GDP-4-dehydro-alpha-D-rhamnose + H2O</text>
        <dbReference type="Rhea" id="RHEA:23820"/>
        <dbReference type="ChEBI" id="CHEBI:15377"/>
        <dbReference type="ChEBI" id="CHEBI:57527"/>
        <dbReference type="ChEBI" id="CHEBI:57964"/>
        <dbReference type="EC" id="4.2.1.47"/>
    </reaction>
</comment>
<dbReference type="InterPro" id="IPR016040">
    <property type="entry name" value="NAD(P)-bd_dom"/>
</dbReference>
<dbReference type="RefSeq" id="WP_183625620.1">
    <property type="nucleotide sequence ID" value="NZ_JACHWJ010000004.1"/>
</dbReference>
<keyword evidence="9" id="KW-1185">Reference proteome</keyword>
<feature type="domain" description="NAD(P)-binding" evidence="7">
    <location>
        <begin position="6"/>
        <end position="310"/>
    </location>
</feature>
<dbReference type="PANTHER" id="PTHR43715">
    <property type="entry name" value="GDP-MANNOSE 4,6-DEHYDRATASE"/>
    <property type="match status" value="1"/>
</dbReference>
<dbReference type="EMBL" id="JACHWJ010000004">
    <property type="protein sequence ID" value="MBB2958496.1"/>
    <property type="molecule type" value="Genomic_DNA"/>
</dbReference>
<sequence length="318" mass="34170">MSRIMLTGATGQDGSYLLDVLLERGDEVHAVVRSPEEAESLNARPRVTAHLADLSNTLALPDVVDEVEPQQLYNIGGFSSVAQSWKEPALAGLVSGVAVAGLLEGVSRVRARTGNEARFLQASSCEIFGDSAPAPQSELTPIAPTNPYGAAKAYAQHAVGFARAQGEFAASVILYNHESPRRPLSFVTRKITNGAARIAAGLDSELRLGNLDAKRDWGWAPDYVDAMVRVMNADEAGDYVVATGVAHTVRDFVAAAFTAAGVEDWEQYVVIDERFYRPVDAAETRGDASQLRTELGWAPTKDLADIVAAMVDQDQREI</sequence>
<gene>
    <name evidence="8" type="ORF">FHX72_002642</name>
</gene>
<dbReference type="GO" id="GO:0042351">
    <property type="term" value="P:'de novo' GDP-L-fucose biosynthetic process"/>
    <property type="evidence" value="ECO:0007669"/>
    <property type="project" value="TreeGrafter"/>
</dbReference>
<evidence type="ECO:0000256" key="6">
    <source>
        <dbReference type="ARBA" id="ARBA00059383"/>
    </source>
</evidence>